<name>W4GSJ6_APHAT</name>
<dbReference type="GeneID" id="20807513"/>
<dbReference type="EMBL" id="KI913123">
    <property type="protein sequence ID" value="ETV81989.1"/>
    <property type="molecule type" value="Genomic_DNA"/>
</dbReference>
<gene>
    <name evidence="2" type="ORF">H257_05517</name>
</gene>
<evidence type="ECO:0008006" key="3">
    <source>
        <dbReference type="Google" id="ProtNLM"/>
    </source>
</evidence>
<evidence type="ECO:0000313" key="2">
    <source>
        <dbReference type="EMBL" id="ETV81989.1"/>
    </source>
</evidence>
<accession>W4GSJ6</accession>
<reference evidence="2" key="1">
    <citation type="submission" date="2013-12" db="EMBL/GenBank/DDBJ databases">
        <title>The Genome Sequence of Aphanomyces astaci APO3.</title>
        <authorList>
            <consortium name="The Broad Institute Genomics Platform"/>
            <person name="Russ C."/>
            <person name="Tyler B."/>
            <person name="van West P."/>
            <person name="Dieguez-Uribeondo J."/>
            <person name="Young S.K."/>
            <person name="Zeng Q."/>
            <person name="Gargeya S."/>
            <person name="Fitzgerald M."/>
            <person name="Abouelleil A."/>
            <person name="Alvarado L."/>
            <person name="Chapman S.B."/>
            <person name="Gainer-Dewar J."/>
            <person name="Goldberg J."/>
            <person name="Griggs A."/>
            <person name="Gujja S."/>
            <person name="Hansen M."/>
            <person name="Howarth C."/>
            <person name="Imamovic A."/>
            <person name="Ireland A."/>
            <person name="Larimer J."/>
            <person name="McCowan C."/>
            <person name="Murphy C."/>
            <person name="Pearson M."/>
            <person name="Poon T.W."/>
            <person name="Priest M."/>
            <person name="Roberts A."/>
            <person name="Saif S."/>
            <person name="Shea T."/>
            <person name="Sykes S."/>
            <person name="Wortman J."/>
            <person name="Nusbaum C."/>
            <person name="Birren B."/>
        </authorList>
    </citation>
    <scope>NUCLEOTIDE SEQUENCE [LARGE SCALE GENOMIC DNA]</scope>
    <source>
        <strain evidence="2">APO3</strain>
    </source>
</reference>
<dbReference type="RefSeq" id="XP_009828726.1">
    <property type="nucleotide sequence ID" value="XM_009830424.1"/>
</dbReference>
<feature type="region of interest" description="Disordered" evidence="1">
    <location>
        <begin position="1"/>
        <end position="34"/>
    </location>
</feature>
<evidence type="ECO:0000256" key="1">
    <source>
        <dbReference type="SAM" id="MobiDB-lite"/>
    </source>
</evidence>
<organism evidence="2">
    <name type="scientific">Aphanomyces astaci</name>
    <name type="common">Crayfish plague agent</name>
    <dbReference type="NCBI Taxonomy" id="112090"/>
    <lineage>
        <taxon>Eukaryota</taxon>
        <taxon>Sar</taxon>
        <taxon>Stramenopiles</taxon>
        <taxon>Oomycota</taxon>
        <taxon>Saprolegniomycetes</taxon>
        <taxon>Saprolegniales</taxon>
        <taxon>Verrucalvaceae</taxon>
        <taxon>Aphanomyces</taxon>
    </lineage>
</organism>
<sequence>MKLTRHELGQVEGELQRRRPAARVPPHQARVTHGHARVSGSVLRHVLIGDLLVEINGRDTVMMSVK</sequence>
<dbReference type="AlphaFoldDB" id="W4GSJ6"/>
<feature type="compositionally biased region" description="Basic and acidic residues" evidence="1">
    <location>
        <begin position="1"/>
        <end position="17"/>
    </location>
</feature>
<proteinExistence type="predicted"/>
<protein>
    <recommendedName>
        <fullName evidence="3">PDZ domain-containing protein</fullName>
    </recommendedName>
</protein>
<dbReference type="VEuPathDB" id="FungiDB:H257_05517"/>